<name>A0A9N9GQ54_9GLOM</name>
<dbReference type="Proteomes" id="UP000789342">
    <property type="component" value="Unassembled WGS sequence"/>
</dbReference>
<dbReference type="AlphaFoldDB" id="A0A9N9GQ54"/>
<dbReference type="EMBL" id="CAJVPV010007360">
    <property type="protein sequence ID" value="CAG8617809.1"/>
    <property type="molecule type" value="Genomic_DNA"/>
</dbReference>
<protein>
    <submittedName>
        <fullName evidence="1">12182_t:CDS:1</fullName>
    </submittedName>
</protein>
<sequence>MNITLELEEGTEMINEGAKLKTTQRNSICQPYLPWNSDTAKRKWKDHTLHQEIRLGSQPEQSHRIIRVHDITEKRPNFEFICTSRNDVKEGYKRIKASNPVVTKEIENKLGITINDGDGNSNVCIITSPCDIQPSDMSPPWITCQVLAVVGIFVKDAKD</sequence>
<keyword evidence="2" id="KW-1185">Reference proteome</keyword>
<feature type="non-terminal residue" evidence="1">
    <location>
        <position position="1"/>
    </location>
</feature>
<proteinExistence type="predicted"/>
<organism evidence="1 2">
    <name type="scientific">Acaulospora morrowiae</name>
    <dbReference type="NCBI Taxonomy" id="94023"/>
    <lineage>
        <taxon>Eukaryota</taxon>
        <taxon>Fungi</taxon>
        <taxon>Fungi incertae sedis</taxon>
        <taxon>Mucoromycota</taxon>
        <taxon>Glomeromycotina</taxon>
        <taxon>Glomeromycetes</taxon>
        <taxon>Diversisporales</taxon>
        <taxon>Acaulosporaceae</taxon>
        <taxon>Acaulospora</taxon>
    </lineage>
</organism>
<gene>
    <name evidence="1" type="ORF">AMORRO_LOCUS8521</name>
</gene>
<reference evidence="1" key="1">
    <citation type="submission" date="2021-06" db="EMBL/GenBank/DDBJ databases">
        <authorList>
            <person name="Kallberg Y."/>
            <person name="Tangrot J."/>
            <person name="Rosling A."/>
        </authorList>
    </citation>
    <scope>NUCLEOTIDE SEQUENCE</scope>
    <source>
        <strain evidence="1">CL551</strain>
    </source>
</reference>
<comment type="caution">
    <text evidence="1">The sequence shown here is derived from an EMBL/GenBank/DDBJ whole genome shotgun (WGS) entry which is preliminary data.</text>
</comment>
<evidence type="ECO:0000313" key="1">
    <source>
        <dbReference type="EMBL" id="CAG8617809.1"/>
    </source>
</evidence>
<evidence type="ECO:0000313" key="2">
    <source>
        <dbReference type="Proteomes" id="UP000789342"/>
    </source>
</evidence>
<accession>A0A9N9GQ54</accession>
<feature type="non-terminal residue" evidence="1">
    <location>
        <position position="159"/>
    </location>
</feature>